<dbReference type="EMBL" id="JAGMUX010000028">
    <property type="protein sequence ID" value="KAH7220473.1"/>
    <property type="molecule type" value="Genomic_DNA"/>
</dbReference>
<gene>
    <name evidence="3" type="ORF">BKA55DRAFT_217145</name>
</gene>
<proteinExistence type="predicted"/>
<keyword evidence="4" id="KW-1185">Reference proteome</keyword>
<evidence type="ECO:0000256" key="1">
    <source>
        <dbReference type="SAM" id="Coils"/>
    </source>
</evidence>
<feature type="compositionally biased region" description="Polar residues" evidence="2">
    <location>
        <begin position="87"/>
        <end position="96"/>
    </location>
</feature>
<evidence type="ECO:0000313" key="3">
    <source>
        <dbReference type="EMBL" id="KAH7220473.1"/>
    </source>
</evidence>
<name>A0A9P9FYR5_FUSRE</name>
<comment type="caution">
    <text evidence="3">The sequence shown here is derived from an EMBL/GenBank/DDBJ whole genome shotgun (WGS) entry which is preliminary data.</text>
</comment>
<accession>A0A9P9FYR5</accession>
<feature type="region of interest" description="Disordered" evidence="2">
    <location>
        <begin position="72"/>
        <end position="96"/>
    </location>
</feature>
<evidence type="ECO:0000313" key="4">
    <source>
        <dbReference type="Proteomes" id="UP000720189"/>
    </source>
</evidence>
<feature type="coiled-coil region" evidence="1">
    <location>
        <begin position="164"/>
        <end position="191"/>
    </location>
</feature>
<dbReference type="RefSeq" id="XP_046042077.1">
    <property type="nucleotide sequence ID" value="XM_046185207.1"/>
</dbReference>
<dbReference type="Proteomes" id="UP000720189">
    <property type="component" value="Unassembled WGS sequence"/>
</dbReference>
<reference evidence="3" key="1">
    <citation type="journal article" date="2021" name="Nat. Commun.">
        <title>Genetic determinants of endophytism in the Arabidopsis root mycobiome.</title>
        <authorList>
            <person name="Mesny F."/>
            <person name="Miyauchi S."/>
            <person name="Thiergart T."/>
            <person name="Pickel B."/>
            <person name="Atanasova L."/>
            <person name="Karlsson M."/>
            <person name="Huettel B."/>
            <person name="Barry K.W."/>
            <person name="Haridas S."/>
            <person name="Chen C."/>
            <person name="Bauer D."/>
            <person name="Andreopoulos W."/>
            <person name="Pangilinan J."/>
            <person name="LaButti K."/>
            <person name="Riley R."/>
            <person name="Lipzen A."/>
            <person name="Clum A."/>
            <person name="Drula E."/>
            <person name="Henrissat B."/>
            <person name="Kohler A."/>
            <person name="Grigoriev I.V."/>
            <person name="Martin F.M."/>
            <person name="Hacquard S."/>
        </authorList>
    </citation>
    <scope>NUCLEOTIDE SEQUENCE</scope>
    <source>
        <strain evidence="3">MPI-CAGE-AT-0023</strain>
    </source>
</reference>
<organism evidence="3 4">
    <name type="scientific">Fusarium redolens</name>
    <dbReference type="NCBI Taxonomy" id="48865"/>
    <lineage>
        <taxon>Eukaryota</taxon>
        <taxon>Fungi</taxon>
        <taxon>Dikarya</taxon>
        <taxon>Ascomycota</taxon>
        <taxon>Pezizomycotina</taxon>
        <taxon>Sordariomycetes</taxon>
        <taxon>Hypocreomycetidae</taxon>
        <taxon>Hypocreales</taxon>
        <taxon>Nectriaceae</taxon>
        <taxon>Fusarium</taxon>
        <taxon>Fusarium redolens species complex</taxon>
    </lineage>
</organism>
<dbReference type="GeneID" id="70215161"/>
<keyword evidence="1" id="KW-0175">Coiled coil</keyword>
<dbReference type="AlphaFoldDB" id="A0A9P9FYR5"/>
<feature type="region of interest" description="Disordered" evidence="2">
    <location>
        <begin position="219"/>
        <end position="240"/>
    </location>
</feature>
<evidence type="ECO:0000256" key="2">
    <source>
        <dbReference type="SAM" id="MobiDB-lite"/>
    </source>
</evidence>
<protein>
    <submittedName>
        <fullName evidence="3">Uncharacterized protein</fullName>
    </submittedName>
</protein>
<sequence length="240" mass="26830">MIYHSTLTEPFVSLSSLSFSFLQLSVQTRLSPPHATQYAPVSIHKGSLAFALHFLSGIHSWLNLPNFPTKNMSSRSSTPSHKRSGSQLSSTSNSKKLCTKQSTSTCSLTALDPSFIDNWILATTEEERAARRGLDVAEARDFQAAQILSARKAAKDAWAIILLRHEVEKKVKELESELEGLKRELEILWKKEVDAQTEIVESDGPQLYYVEDYMEEDRLGPCNDGLRPRAESYSPGDELA</sequence>